<sequence>MSVLQSRPSSSQTWTARSCRFTDSFAKIVKGKVKMEQTAAAPILSDSLRLSSRESRCSIDEGTKEYSEILKASILPNINDPDGTNRSIVKREAEDRGWAIFSAQVHDTFVRVQQFSKSYWQLIRIKWV</sequence>
<keyword evidence="1" id="KW-1185">Reference proteome</keyword>
<dbReference type="Proteomes" id="UP000887575">
    <property type="component" value="Unassembled WGS sequence"/>
</dbReference>
<reference evidence="2" key="1">
    <citation type="submission" date="2024-02" db="UniProtKB">
        <authorList>
            <consortium name="WormBaseParasite"/>
        </authorList>
    </citation>
    <scope>IDENTIFICATION</scope>
</reference>
<dbReference type="AlphaFoldDB" id="A0AAF3FMU2"/>
<evidence type="ECO:0000313" key="1">
    <source>
        <dbReference type="Proteomes" id="UP000887575"/>
    </source>
</evidence>
<organism evidence="1 2">
    <name type="scientific">Mesorhabditis belari</name>
    <dbReference type="NCBI Taxonomy" id="2138241"/>
    <lineage>
        <taxon>Eukaryota</taxon>
        <taxon>Metazoa</taxon>
        <taxon>Ecdysozoa</taxon>
        <taxon>Nematoda</taxon>
        <taxon>Chromadorea</taxon>
        <taxon>Rhabditida</taxon>
        <taxon>Rhabditina</taxon>
        <taxon>Rhabditomorpha</taxon>
        <taxon>Rhabditoidea</taxon>
        <taxon>Rhabditidae</taxon>
        <taxon>Mesorhabditinae</taxon>
        <taxon>Mesorhabditis</taxon>
    </lineage>
</organism>
<evidence type="ECO:0000313" key="2">
    <source>
        <dbReference type="WBParaSite" id="MBELARI_LOCUS8233"/>
    </source>
</evidence>
<proteinExistence type="predicted"/>
<name>A0AAF3FMU2_9BILA</name>
<protein>
    <submittedName>
        <fullName evidence="2">Uncharacterized protein</fullName>
    </submittedName>
</protein>
<dbReference type="WBParaSite" id="MBELARI_LOCUS8233">
    <property type="protein sequence ID" value="MBELARI_LOCUS8233"/>
    <property type="gene ID" value="MBELARI_LOCUS8233"/>
</dbReference>
<accession>A0AAF3FMU2</accession>